<dbReference type="Gene3D" id="2.60.120.1060">
    <property type="entry name" value="NPCBM/NEW2 domain"/>
    <property type="match status" value="1"/>
</dbReference>
<feature type="compositionally biased region" description="Low complexity" evidence="3">
    <location>
        <begin position="45"/>
        <end position="59"/>
    </location>
</feature>
<feature type="compositionally biased region" description="Low complexity" evidence="3">
    <location>
        <begin position="2013"/>
        <end position="2024"/>
    </location>
</feature>
<dbReference type="SUPFAM" id="SSF47473">
    <property type="entry name" value="EF-hand"/>
    <property type="match status" value="1"/>
</dbReference>
<dbReference type="InterPro" id="IPR052970">
    <property type="entry name" value="Inner_ear_hair_cell_LOXHD"/>
</dbReference>
<dbReference type="Pfam" id="PF01477">
    <property type="entry name" value="PLAT"/>
    <property type="match status" value="2"/>
</dbReference>
<dbReference type="InterPro" id="IPR001024">
    <property type="entry name" value="PLAT/LH2_dom"/>
</dbReference>
<accession>A0A6U2JVD1</accession>
<evidence type="ECO:0000313" key="7">
    <source>
        <dbReference type="EMBL" id="CAD8310898.1"/>
    </source>
</evidence>
<feature type="compositionally biased region" description="Pro residues" evidence="3">
    <location>
        <begin position="1"/>
        <end position="10"/>
    </location>
</feature>
<feature type="domain" description="PLAT" evidence="4">
    <location>
        <begin position="948"/>
        <end position="1063"/>
    </location>
</feature>
<gene>
    <name evidence="6" type="ORF">CEUR00632_LOCUS20923</name>
    <name evidence="7" type="ORF">CEUR00632_LOCUS20924</name>
</gene>
<feature type="compositionally biased region" description="Low complexity" evidence="3">
    <location>
        <begin position="71"/>
        <end position="84"/>
    </location>
</feature>
<feature type="region of interest" description="Disordered" evidence="3">
    <location>
        <begin position="1"/>
        <end position="30"/>
    </location>
</feature>
<dbReference type="InterPro" id="IPR002048">
    <property type="entry name" value="EF_hand_dom"/>
</dbReference>
<feature type="region of interest" description="Disordered" evidence="3">
    <location>
        <begin position="1967"/>
        <end position="2183"/>
    </location>
</feature>
<feature type="compositionally biased region" description="Pro residues" evidence="3">
    <location>
        <begin position="106"/>
        <end position="120"/>
    </location>
</feature>
<feature type="domain" description="PLAT" evidence="4">
    <location>
        <begin position="651"/>
        <end position="771"/>
    </location>
</feature>
<evidence type="ECO:0000259" key="4">
    <source>
        <dbReference type="PROSITE" id="PS50095"/>
    </source>
</evidence>
<dbReference type="PROSITE" id="PS50095">
    <property type="entry name" value="PLAT"/>
    <property type="match status" value="2"/>
</dbReference>
<dbReference type="InterPro" id="IPR018247">
    <property type="entry name" value="EF_Hand_1_Ca_BS"/>
</dbReference>
<feature type="compositionally biased region" description="Low complexity" evidence="3">
    <location>
        <begin position="155"/>
        <end position="164"/>
    </location>
</feature>
<evidence type="ECO:0000259" key="5">
    <source>
        <dbReference type="PROSITE" id="PS50222"/>
    </source>
</evidence>
<feature type="domain" description="EF-hand" evidence="5">
    <location>
        <begin position="1890"/>
        <end position="1925"/>
    </location>
</feature>
<evidence type="ECO:0000256" key="2">
    <source>
        <dbReference type="PROSITE-ProRule" id="PRU00152"/>
    </source>
</evidence>
<name>A0A6U2JVD1_9CHLO</name>
<dbReference type="SUPFAM" id="SSF49785">
    <property type="entry name" value="Galactose-binding domain-like"/>
    <property type="match status" value="1"/>
</dbReference>
<feature type="compositionally biased region" description="Polar residues" evidence="3">
    <location>
        <begin position="2064"/>
        <end position="2093"/>
    </location>
</feature>
<dbReference type="Pfam" id="PF08305">
    <property type="entry name" value="NPCBM"/>
    <property type="match status" value="1"/>
</dbReference>
<sequence length="2195" mass="228791">MAFDQPPAPVGPSIIQPPGHPALAPFPAAPLPLLHQPATAAAAVVDNDAAASSQAVQSTPQPPGGAPPPFRRSSSRPSPPAASANGTEPQAAADMTRAGNASPGLGPMPPPAMSPPPFKRPSPRTSIGDAPAASPAVPGTAMHSAAATGMSPRTAVSAAPHAAAPLPSAAENPALAALRDIQAMPPPSAAPPPALQRPPPDLSPPFEGFSGHPLLSPPLLLRCQATAFDAPLASGDLGQIEKLVVTSAEGAAEPWYLEKVEIRLMGSDPPLAWEAHYRGWIHPAAPPLEDRQAALLQDVEGGGSQAETEDPDRQNGNTFWMDPLKQAVQKVELQPDPLAWEEWDMQTTASGRVVTSYYNRNKREWHWEAPYATPQPTRPGSVPVGRPVNPYAPGSSKEWLFGTPIGQPRLSLRYVDELPEVADRIRPHYGLGKHGELGLPGASVSVCGVRPGHAVALHGRGGFRAARPAQLQEQWAAYSAQGEAWQPVGMPGVMEATAVSYDLQAASAARGEQYAWFQSTVALDDSCKLLVAPVRFSLLLDGHVAWRSNWMDGPQQVEVCSASVAGCLKLSLVVETEFSADARAVWMDPHLLMAPLPPNSRAGLAGSPGQLAGAPGPGRVQTVVQSNGEISFLLPAAESAETHAGSGSNMATYCISVFTANENGAETGGQVYLRLKGRKGGSVVTTKWLLLNHKRKLERGSKTDFIVELKDMEVVEELEMEHKPAAVAINQDWCLQHVEVTHETRSVTAYFHAGGWFHALVTKQLQAARPPDPMSPASVSNPDSPFAALTAAVSRTTKATGAPSKLLLRLFAADTADMFKVVLHILSNGPGRGMGMDAAMQMWFTGIATDGSYLQHPWNMPERSVKSQTTTLLFKGPPPSALSPLGGLGELVQVQLSSGAQSQLASRLQCVEVVRLADGKHFLCLGKDAQVLPSEGASALAMPVTQVPHLIVSTLTGRDPDAATDARVYLDLVGDSGQLQDLFLRDTGDTFNAGQEDSFFFANPGIGALTCAVISHDDSGTSPNWLLERLEVTDTGSGRTYAFPCGKWVGLDKGGADSALQRTLYPAQDTGGGGQGGGEDGSSAAKLVHYHMMVSSVDRSADARLWHAAESVVMAGELHGLVAHTDVVILDTGRRKLNLQVDSAYVQHVQWSAAMSGVPPPQGSQGYEVECTYEAVHEGRGGWAGASAPREASLVMHGRAGSSNSLRLGAANSGGMGTRPFSAADQADTFMVESPPLGGLLRLDLKQANFDASWGVRLARVTVRDLQSAELSEFVPPGGAWLGASPELGASSVQGQTLRLLPAGLCIATFTAKSIGALRTVHLRHDSPGAFAGWPVTGVEVFLSEAGATGRPPPAVAAVSPRDGLVSEAGGLPQLYTCQPGAAEPAAWPSDERQYIRHFITMDAVQFGEKVPKYFLPPSITTSAYGQPPLPQDPLELSAQGITPGLVATDPRKAAMAAFIPSAGDEKLAVLDPAKAAALAEEYRAEEAAFRNGKSDVFALLRARLRSAPTLTQMAYEYYDDDKDGRIVGDQVIKVLQHAVGSGSNVQPPLALPPPLIAHFELMLSLGNGGAPMGQKEFVRQLKLCHEAWKRSASMHRLQVAGGGRLHIDADLAGAEHALCVLAGKLVDPKGSEVLGQAFAKLDTDGSGYLDGPELVAALRIVEPKLTTEELRVLLAYLQIFGDTDADGCITSAELCASLAPFVQGPPEQELERATQEYAAGELSIFTLVKRVLELQPALLPSLMVQLGGRPLASGTAAAPATGTSAAAASEAAAAATGTSAATPERAEAAVPGSKLHEVLTGLLTGVRVRPEHVLFFVNMMLLDGGAARSVSAAQFTDAVESCVDANKRAGGMYRMVQAAKAAGEQVCLDPDLGGTELVFTQLAQVYAGPDADRAKAAFKAADADSSGFLDFRELCAVVKRVKQDVTDDELRLLLSYISDFADVEKDFKTSQGELVGILRPFMPRAEGASMEGPSDEAAAAAGRSLQAPSQGQHAADRVPAASPLQPMRSLARPDAAAPPLAGPSKLEQLPGIGGQQASPQPVPSLAEQASPQPMPPMAGQVAAGNTSTVPGRQAALSSTPPLAGQQPATHESPSAVPGRAGGPASSLLPAVAGQQARTPGGLPPVTGQAPAPSSLVPALGPPTQAAGSPLVAPGQLSAAAPAVPSAVKGPQQSVSPPGKAAADDLDAEAAALGL</sequence>
<feature type="compositionally biased region" description="Pro residues" evidence="3">
    <location>
        <begin position="184"/>
        <end position="203"/>
    </location>
</feature>
<dbReference type="Pfam" id="PF13202">
    <property type="entry name" value="EF-hand_5"/>
    <property type="match status" value="1"/>
</dbReference>
<feature type="compositionally biased region" description="Pro residues" evidence="3">
    <location>
        <begin position="60"/>
        <end position="70"/>
    </location>
</feature>
<feature type="domain" description="EF-hand" evidence="5">
    <location>
        <begin position="1630"/>
        <end position="1665"/>
    </location>
</feature>
<dbReference type="PROSITE" id="PS00018">
    <property type="entry name" value="EF_HAND_1"/>
    <property type="match status" value="3"/>
</dbReference>
<dbReference type="EMBL" id="HBEC01044864">
    <property type="protein sequence ID" value="CAD8310898.1"/>
    <property type="molecule type" value="Transcribed_RNA"/>
</dbReference>
<dbReference type="GO" id="GO:0005509">
    <property type="term" value="F:calcium ion binding"/>
    <property type="evidence" value="ECO:0007669"/>
    <property type="project" value="InterPro"/>
</dbReference>
<feature type="compositionally biased region" description="Low complexity" evidence="3">
    <location>
        <begin position="21"/>
        <end position="30"/>
    </location>
</feature>
<dbReference type="CDD" id="cd00051">
    <property type="entry name" value="EFh"/>
    <property type="match status" value="1"/>
</dbReference>
<evidence type="ECO:0000256" key="1">
    <source>
        <dbReference type="ARBA" id="ARBA00022837"/>
    </source>
</evidence>
<feature type="region of interest" description="Disordered" evidence="3">
    <location>
        <begin position="183"/>
        <end position="210"/>
    </location>
</feature>
<protein>
    <recommendedName>
        <fullName evidence="8">Calmodulin</fullName>
    </recommendedName>
</protein>
<evidence type="ECO:0000313" key="6">
    <source>
        <dbReference type="EMBL" id="CAD8310896.1"/>
    </source>
</evidence>
<proteinExistence type="predicted"/>
<dbReference type="InterPro" id="IPR013222">
    <property type="entry name" value="Glyco_hyd_98_carb-bd"/>
</dbReference>
<reference evidence="6" key="1">
    <citation type="submission" date="2021-01" db="EMBL/GenBank/DDBJ databases">
        <authorList>
            <person name="Corre E."/>
            <person name="Pelletier E."/>
            <person name="Niang G."/>
            <person name="Scheremetjew M."/>
            <person name="Finn R."/>
            <person name="Kale V."/>
            <person name="Holt S."/>
            <person name="Cochrane G."/>
            <person name="Meng A."/>
            <person name="Brown T."/>
            <person name="Cohen L."/>
        </authorList>
    </citation>
    <scope>NUCLEOTIDE SEQUENCE</scope>
    <source>
        <strain evidence="6">CCMP219</strain>
    </source>
</reference>
<dbReference type="Gene3D" id="1.10.238.10">
    <property type="entry name" value="EF-hand"/>
    <property type="match status" value="2"/>
</dbReference>
<dbReference type="SMART" id="SM00054">
    <property type="entry name" value="EFh"/>
    <property type="match status" value="2"/>
</dbReference>
<dbReference type="SMART" id="SM00308">
    <property type="entry name" value="LH2"/>
    <property type="match status" value="1"/>
</dbReference>
<feature type="region of interest" description="Disordered" evidence="3">
    <location>
        <begin position="45"/>
        <end position="164"/>
    </location>
</feature>
<dbReference type="EMBL" id="HBEC01044863">
    <property type="protein sequence ID" value="CAD8310896.1"/>
    <property type="molecule type" value="Transcribed_RNA"/>
</dbReference>
<evidence type="ECO:0008006" key="8">
    <source>
        <dbReference type="Google" id="ProtNLM"/>
    </source>
</evidence>
<dbReference type="Pfam" id="PF13499">
    <property type="entry name" value="EF-hand_7"/>
    <property type="match status" value="1"/>
</dbReference>
<comment type="caution">
    <text evidence="2">Lacks conserved residue(s) required for the propagation of feature annotation.</text>
</comment>
<evidence type="ECO:0000256" key="3">
    <source>
        <dbReference type="SAM" id="MobiDB-lite"/>
    </source>
</evidence>
<dbReference type="PANTHER" id="PTHR45901:SF3">
    <property type="entry name" value="LIPOXYGENASE HOMOLOGY DOMAIN-CONTAINING PROTEIN 1"/>
    <property type="match status" value="1"/>
</dbReference>
<organism evidence="6">
    <name type="scientific">Chlamydomonas euryale</name>
    <dbReference type="NCBI Taxonomy" id="1486919"/>
    <lineage>
        <taxon>Eukaryota</taxon>
        <taxon>Viridiplantae</taxon>
        <taxon>Chlorophyta</taxon>
        <taxon>core chlorophytes</taxon>
        <taxon>Chlorophyceae</taxon>
        <taxon>CS clade</taxon>
        <taxon>Chlamydomonadales</taxon>
        <taxon>Chlamydomonadaceae</taxon>
        <taxon>Chlamydomonas</taxon>
    </lineage>
</organism>
<dbReference type="SUPFAM" id="SSF49723">
    <property type="entry name" value="Lipase/lipooxygenase domain (PLAT/LH2 domain)"/>
    <property type="match status" value="2"/>
</dbReference>
<keyword evidence="1" id="KW-0106">Calcium</keyword>
<dbReference type="InterPro" id="IPR011992">
    <property type="entry name" value="EF-hand-dom_pair"/>
</dbReference>
<dbReference type="PANTHER" id="PTHR45901">
    <property type="entry name" value="PROTEIN CBG12474"/>
    <property type="match status" value="1"/>
</dbReference>
<dbReference type="InterPro" id="IPR008979">
    <property type="entry name" value="Galactose-bd-like_sf"/>
</dbReference>
<dbReference type="PROSITE" id="PS50222">
    <property type="entry name" value="EF_HAND_2"/>
    <property type="match status" value="2"/>
</dbReference>
<dbReference type="InterPro" id="IPR038637">
    <property type="entry name" value="NPCBM_sf"/>
</dbReference>
<dbReference type="InterPro" id="IPR036392">
    <property type="entry name" value="PLAT/LH2_dom_sf"/>
</dbReference>
<feature type="compositionally biased region" description="Low complexity" evidence="3">
    <location>
        <begin position="2158"/>
        <end position="2168"/>
    </location>
</feature>
<dbReference type="Gene3D" id="2.60.60.20">
    <property type="entry name" value="PLAT/LH2 domain"/>
    <property type="match status" value="2"/>
</dbReference>